<name>A0AAD7U8W3_9STRA</name>
<feature type="domain" description="Fibronectin type-III" evidence="4">
    <location>
        <begin position="67"/>
        <end position="155"/>
    </location>
</feature>
<dbReference type="CDD" id="cd06467">
    <property type="entry name" value="p23_NUDC_like"/>
    <property type="match status" value="1"/>
</dbReference>
<dbReference type="GO" id="GO:0005737">
    <property type="term" value="C:cytoplasm"/>
    <property type="evidence" value="ECO:0007669"/>
    <property type="project" value="UniProtKB-SubCell"/>
</dbReference>
<dbReference type="InterPro" id="IPR036116">
    <property type="entry name" value="FN3_sf"/>
</dbReference>
<evidence type="ECO:0000313" key="7">
    <source>
        <dbReference type="Proteomes" id="UP001230188"/>
    </source>
</evidence>
<protein>
    <recommendedName>
        <fullName evidence="8">Fibronectin type-III domain-containing protein</fullName>
    </recommendedName>
</protein>
<dbReference type="SMART" id="SM00060">
    <property type="entry name" value="FN3"/>
    <property type="match status" value="1"/>
</dbReference>
<dbReference type="InterPro" id="IPR008978">
    <property type="entry name" value="HSP20-like_chaperone"/>
</dbReference>
<evidence type="ECO:0000256" key="3">
    <source>
        <dbReference type="SAM" id="Phobius"/>
    </source>
</evidence>
<dbReference type="PANTHER" id="PTHR12356">
    <property type="entry name" value="NUCLEAR MOVEMENT PROTEIN NUDC"/>
    <property type="match status" value="1"/>
</dbReference>
<dbReference type="InterPro" id="IPR037898">
    <property type="entry name" value="NudC_fam"/>
</dbReference>
<dbReference type="InterPro" id="IPR003961">
    <property type="entry name" value="FN3_dom"/>
</dbReference>
<dbReference type="Gene3D" id="2.60.40.790">
    <property type="match status" value="1"/>
</dbReference>
<comment type="caution">
    <text evidence="6">The sequence shown here is derived from an EMBL/GenBank/DDBJ whole genome shotgun (WGS) entry which is preliminary data.</text>
</comment>
<dbReference type="InterPro" id="IPR007052">
    <property type="entry name" value="CS_dom"/>
</dbReference>
<proteinExistence type="predicted"/>
<feature type="transmembrane region" description="Helical" evidence="3">
    <location>
        <begin position="6"/>
        <end position="24"/>
    </location>
</feature>
<dbReference type="Pfam" id="PF04969">
    <property type="entry name" value="CS"/>
    <property type="match status" value="1"/>
</dbReference>
<dbReference type="InterPro" id="IPR013783">
    <property type="entry name" value="Ig-like_fold"/>
</dbReference>
<evidence type="ECO:0000256" key="2">
    <source>
        <dbReference type="ARBA" id="ARBA00022490"/>
    </source>
</evidence>
<dbReference type="GO" id="GO:0006457">
    <property type="term" value="P:protein folding"/>
    <property type="evidence" value="ECO:0007669"/>
    <property type="project" value="TreeGrafter"/>
</dbReference>
<evidence type="ECO:0000256" key="1">
    <source>
        <dbReference type="ARBA" id="ARBA00004496"/>
    </source>
</evidence>
<sequence length="250" mass="27955">MVGAQFVVLAAVVGAYQLLMRVPIFRREMRKFQKLSRRGPFYRLGVWVVRRGVRRVLGDNAYVEPTIPPKPTHTRRTTESIAVTWRCHQPSKWVVDELWVDATVDGAPRPVEIDGDSATVRDLEPGTSVVFRARTVNPKGASPWSKELELRAHQEPVDGGGEGPNYVWKQTSKQIQVMCAVPPGTRGRDVQVQFASATFSVAVKGEEAPLFDKAQLLFKALKPDECTWELVADPHPHLLLTLEKLEPTLG</sequence>
<dbReference type="GO" id="GO:0051082">
    <property type="term" value="F:unfolded protein binding"/>
    <property type="evidence" value="ECO:0007669"/>
    <property type="project" value="TreeGrafter"/>
</dbReference>
<keyword evidence="3" id="KW-0812">Transmembrane</keyword>
<keyword evidence="3" id="KW-0472">Membrane</keyword>
<organism evidence="6 7">
    <name type="scientific">Chrysophaeum taylorii</name>
    <dbReference type="NCBI Taxonomy" id="2483200"/>
    <lineage>
        <taxon>Eukaryota</taxon>
        <taxon>Sar</taxon>
        <taxon>Stramenopiles</taxon>
        <taxon>Ochrophyta</taxon>
        <taxon>Pelagophyceae</taxon>
        <taxon>Pelagomonadales</taxon>
        <taxon>Pelagomonadaceae</taxon>
        <taxon>Chrysophaeum</taxon>
    </lineage>
</organism>
<keyword evidence="7" id="KW-1185">Reference proteome</keyword>
<keyword evidence="2" id="KW-0963">Cytoplasm</keyword>
<dbReference type="AlphaFoldDB" id="A0AAD7U8W3"/>
<dbReference type="Proteomes" id="UP001230188">
    <property type="component" value="Unassembled WGS sequence"/>
</dbReference>
<dbReference type="EMBL" id="JAQMWT010000572">
    <property type="protein sequence ID" value="KAJ8599344.1"/>
    <property type="molecule type" value="Genomic_DNA"/>
</dbReference>
<dbReference type="SUPFAM" id="SSF49265">
    <property type="entry name" value="Fibronectin type III"/>
    <property type="match status" value="1"/>
</dbReference>
<dbReference type="PANTHER" id="PTHR12356:SF3">
    <property type="entry name" value="NUCLEAR MIGRATION PROTEIN NUDC"/>
    <property type="match status" value="1"/>
</dbReference>
<feature type="domain" description="CS" evidence="5">
    <location>
        <begin position="161"/>
        <end position="250"/>
    </location>
</feature>
<dbReference type="PROSITE" id="PS51203">
    <property type="entry name" value="CS"/>
    <property type="match status" value="1"/>
</dbReference>
<evidence type="ECO:0000259" key="5">
    <source>
        <dbReference type="PROSITE" id="PS51203"/>
    </source>
</evidence>
<reference evidence="6" key="1">
    <citation type="submission" date="2023-01" db="EMBL/GenBank/DDBJ databases">
        <title>Metagenome sequencing of chrysophaentin producing Chrysophaeum taylorii.</title>
        <authorList>
            <person name="Davison J."/>
            <person name="Bewley C."/>
        </authorList>
    </citation>
    <scope>NUCLEOTIDE SEQUENCE</scope>
    <source>
        <strain evidence="6">NIES-1699</strain>
    </source>
</reference>
<evidence type="ECO:0008006" key="8">
    <source>
        <dbReference type="Google" id="ProtNLM"/>
    </source>
</evidence>
<comment type="subcellular location">
    <subcellularLocation>
        <location evidence="1">Cytoplasm</location>
    </subcellularLocation>
</comment>
<dbReference type="CDD" id="cd00063">
    <property type="entry name" value="FN3"/>
    <property type="match status" value="1"/>
</dbReference>
<dbReference type="PROSITE" id="PS50853">
    <property type="entry name" value="FN3"/>
    <property type="match status" value="1"/>
</dbReference>
<evidence type="ECO:0000259" key="4">
    <source>
        <dbReference type="PROSITE" id="PS50853"/>
    </source>
</evidence>
<gene>
    <name evidence="6" type="ORF">CTAYLR_005350</name>
</gene>
<dbReference type="SUPFAM" id="SSF49764">
    <property type="entry name" value="HSP20-like chaperones"/>
    <property type="match status" value="1"/>
</dbReference>
<keyword evidence="3" id="KW-1133">Transmembrane helix</keyword>
<accession>A0AAD7U8W3</accession>
<dbReference type="Gene3D" id="2.60.40.10">
    <property type="entry name" value="Immunoglobulins"/>
    <property type="match status" value="1"/>
</dbReference>
<evidence type="ECO:0000313" key="6">
    <source>
        <dbReference type="EMBL" id="KAJ8599344.1"/>
    </source>
</evidence>